<dbReference type="InterPro" id="IPR036910">
    <property type="entry name" value="HMG_box_dom_sf"/>
</dbReference>
<evidence type="ECO:0000259" key="4">
    <source>
        <dbReference type="PROSITE" id="PS50118"/>
    </source>
</evidence>
<evidence type="ECO:0000256" key="2">
    <source>
        <dbReference type="PROSITE-ProRule" id="PRU00267"/>
    </source>
</evidence>
<feature type="region of interest" description="Disordered" evidence="3">
    <location>
        <begin position="1"/>
        <end position="26"/>
    </location>
</feature>
<keyword evidence="1 2" id="KW-0238">DNA-binding</keyword>
<dbReference type="AlphaFoldDB" id="A0ABD3P9H3"/>
<feature type="DNA-binding region" description="HMG box" evidence="2">
    <location>
        <begin position="24"/>
        <end position="110"/>
    </location>
</feature>
<evidence type="ECO:0000256" key="3">
    <source>
        <dbReference type="SAM" id="MobiDB-lite"/>
    </source>
</evidence>
<organism evidence="5 6">
    <name type="scientific">Cyclotella cryptica</name>
    <dbReference type="NCBI Taxonomy" id="29204"/>
    <lineage>
        <taxon>Eukaryota</taxon>
        <taxon>Sar</taxon>
        <taxon>Stramenopiles</taxon>
        <taxon>Ochrophyta</taxon>
        <taxon>Bacillariophyta</taxon>
        <taxon>Coscinodiscophyceae</taxon>
        <taxon>Thalassiosirophycidae</taxon>
        <taxon>Stephanodiscales</taxon>
        <taxon>Stephanodiscaceae</taxon>
        <taxon>Cyclotella</taxon>
    </lineage>
</organism>
<evidence type="ECO:0000313" key="6">
    <source>
        <dbReference type="Proteomes" id="UP001516023"/>
    </source>
</evidence>
<dbReference type="Gene3D" id="1.10.30.10">
    <property type="entry name" value="High mobility group box domain"/>
    <property type="match status" value="1"/>
</dbReference>
<feature type="compositionally biased region" description="Basic residues" evidence="3">
    <location>
        <begin position="14"/>
        <end position="26"/>
    </location>
</feature>
<accession>A0ABD3P9H3</accession>
<dbReference type="GO" id="GO:0003677">
    <property type="term" value="F:DNA binding"/>
    <property type="evidence" value="ECO:0007669"/>
    <property type="project" value="UniProtKB-UniRule"/>
</dbReference>
<dbReference type="PANTHER" id="PTHR48112">
    <property type="entry name" value="HIGH MOBILITY GROUP PROTEIN DSP1"/>
    <property type="match status" value="1"/>
</dbReference>
<dbReference type="SMART" id="SM00398">
    <property type="entry name" value="HMG"/>
    <property type="match status" value="1"/>
</dbReference>
<feature type="domain" description="HMG box" evidence="4">
    <location>
        <begin position="24"/>
        <end position="110"/>
    </location>
</feature>
<comment type="caution">
    <text evidence="5">The sequence shown here is derived from an EMBL/GenBank/DDBJ whole genome shotgun (WGS) entry which is preliminary data.</text>
</comment>
<dbReference type="PROSITE" id="PS50118">
    <property type="entry name" value="HMG_BOX_2"/>
    <property type="match status" value="1"/>
</dbReference>
<feature type="compositionally biased region" description="Polar residues" evidence="3">
    <location>
        <begin position="1"/>
        <end position="13"/>
    </location>
</feature>
<dbReference type="PANTHER" id="PTHR48112:SF15">
    <property type="entry name" value="HMG BOX DOMAIN-CONTAINING PROTEIN"/>
    <property type="match status" value="1"/>
</dbReference>
<keyword evidence="2" id="KW-0539">Nucleus</keyword>
<dbReference type="InterPro" id="IPR050342">
    <property type="entry name" value="HMGB"/>
</dbReference>
<proteinExistence type="predicted"/>
<evidence type="ECO:0000256" key="1">
    <source>
        <dbReference type="ARBA" id="ARBA00023125"/>
    </source>
</evidence>
<sequence length="329" mass="37354">MKTTTLPKAQNNPRKQKTSKGCRPRRPLNAYNMFFAIERNNIIRKQQGHLIPDARVSSSSGIERAHVGFANLARIVSERWKTIEPNLKEALQEKARLDKIRYQREMKEWKLLQKMNQEFHIMTMQAKLDVERMKQMNNVFDRTMIRKVSDNKFSSIDCDSPIASRKEAIDFFRETSSLTYVQSQDRGALCDREAFDLVNGAGAFSFVQRQDHEATLAPELFCVPCSSSAPHDAKTTDNDTRGSYTSELNVTSFDCNPCSSSSDVFSIPSIDPFRSAWPPGPADIPLASISMNTVEMMRPSPRWNDQCHKCDSSSPPGVGRSIYSLDDFH</sequence>
<name>A0ABD3P9H3_9STRA</name>
<reference evidence="5 6" key="1">
    <citation type="journal article" date="2020" name="G3 (Bethesda)">
        <title>Improved Reference Genome for Cyclotella cryptica CCMP332, a Model for Cell Wall Morphogenesis, Salinity Adaptation, and Lipid Production in Diatoms (Bacillariophyta).</title>
        <authorList>
            <person name="Roberts W.R."/>
            <person name="Downey K.M."/>
            <person name="Ruck E.C."/>
            <person name="Traller J.C."/>
            <person name="Alverson A.J."/>
        </authorList>
    </citation>
    <scope>NUCLEOTIDE SEQUENCE [LARGE SCALE GENOMIC DNA]</scope>
    <source>
        <strain evidence="5 6">CCMP332</strain>
    </source>
</reference>
<dbReference type="InterPro" id="IPR009071">
    <property type="entry name" value="HMG_box_dom"/>
</dbReference>
<gene>
    <name evidence="5" type="ORF">HJC23_012502</name>
</gene>
<dbReference type="GO" id="GO:0005634">
    <property type="term" value="C:nucleus"/>
    <property type="evidence" value="ECO:0007669"/>
    <property type="project" value="UniProtKB-UniRule"/>
</dbReference>
<dbReference type="Pfam" id="PF09011">
    <property type="entry name" value="HMG_box_2"/>
    <property type="match status" value="1"/>
</dbReference>
<dbReference type="Proteomes" id="UP001516023">
    <property type="component" value="Unassembled WGS sequence"/>
</dbReference>
<dbReference type="SUPFAM" id="SSF47095">
    <property type="entry name" value="HMG-box"/>
    <property type="match status" value="1"/>
</dbReference>
<dbReference type="EMBL" id="JABMIG020000227">
    <property type="protein sequence ID" value="KAL3784899.1"/>
    <property type="molecule type" value="Genomic_DNA"/>
</dbReference>
<evidence type="ECO:0000313" key="5">
    <source>
        <dbReference type="EMBL" id="KAL3784899.1"/>
    </source>
</evidence>
<protein>
    <recommendedName>
        <fullName evidence="4">HMG box domain-containing protein</fullName>
    </recommendedName>
</protein>
<keyword evidence="6" id="KW-1185">Reference proteome</keyword>